<evidence type="ECO:0000259" key="13">
    <source>
        <dbReference type="Pfam" id="PF04452"/>
    </source>
</evidence>
<dbReference type="KEGG" id="mcob:NCTC10184_00030"/>
<dbReference type="SUPFAM" id="SSF75217">
    <property type="entry name" value="alpha/beta knot"/>
    <property type="match status" value="1"/>
</dbReference>
<dbReference type="OrthoDB" id="9815641at2"/>
<evidence type="ECO:0000256" key="10">
    <source>
        <dbReference type="ARBA" id="ARBA00025699"/>
    </source>
</evidence>
<dbReference type="GO" id="GO:0005737">
    <property type="term" value="C:cytoplasm"/>
    <property type="evidence" value="ECO:0007669"/>
    <property type="project" value="UniProtKB-SubCell"/>
</dbReference>
<proteinExistence type="inferred from homology"/>
<evidence type="ECO:0000256" key="4">
    <source>
        <dbReference type="ARBA" id="ARBA00013673"/>
    </source>
</evidence>
<keyword evidence="5 12" id="KW-0963">Cytoplasm</keyword>
<dbReference type="GO" id="GO:0070042">
    <property type="term" value="F:rRNA (uridine-N3-)-methyltransferase activity"/>
    <property type="evidence" value="ECO:0007669"/>
    <property type="project" value="TreeGrafter"/>
</dbReference>
<comment type="similarity">
    <text evidence="2 12">Belongs to the RNA methyltransferase RsmE family.</text>
</comment>
<comment type="function">
    <text evidence="10 12">Specifically methylates the N3 position of the uracil ring of uridine 1498 (m3U1498) in 16S rRNA. Acts on the fully assembled 30S ribosomal subunit.</text>
</comment>
<evidence type="ECO:0000256" key="2">
    <source>
        <dbReference type="ARBA" id="ARBA00005528"/>
    </source>
</evidence>
<evidence type="ECO:0000256" key="3">
    <source>
        <dbReference type="ARBA" id="ARBA00012328"/>
    </source>
</evidence>
<gene>
    <name evidence="14" type="primary">rsmE</name>
    <name evidence="14" type="ORF">NCTC10184_00030</name>
</gene>
<dbReference type="Pfam" id="PF04452">
    <property type="entry name" value="Methyltrans_RNA"/>
    <property type="match status" value="1"/>
</dbReference>
<comment type="catalytic activity">
    <reaction evidence="11 12">
        <text>uridine(1498) in 16S rRNA + S-adenosyl-L-methionine = N(3)-methyluridine(1498) in 16S rRNA + S-adenosyl-L-homocysteine + H(+)</text>
        <dbReference type="Rhea" id="RHEA:42920"/>
        <dbReference type="Rhea" id="RHEA-COMP:10283"/>
        <dbReference type="Rhea" id="RHEA-COMP:10284"/>
        <dbReference type="ChEBI" id="CHEBI:15378"/>
        <dbReference type="ChEBI" id="CHEBI:57856"/>
        <dbReference type="ChEBI" id="CHEBI:59789"/>
        <dbReference type="ChEBI" id="CHEBI:65315"/>
        <dbReference type="ChEBI" id="CHEBI:74502"/>
        <dbReference type="EC" id="2.1.1.193"/>
    </reaction>
</comment>
<dbReference type="AlphaFoldDB" id="A0A449B9F4"/>
<evidence type="ECO:0000256" key="12">
    <source>
        <dbReference type="PIRNR" id="PIRNR015601"/>
    </source>
</evidence>
<evidence type="ECO:0000313" key="14">
    <source>
        <dbReference type="EMBL" id="VEU77818.1"/>
    </source>
</evidence>
<evidence type="ECO:0000256" key="11">
    <source>
        <dbReference type="ARBA" id="ARBA00047944"/>
    </source>
</evidence>
<protein>
    <recommendedName>
        <fullName evidence="4 12">Ribosomal RNA small subunit methyltransferase E</fullName>
        <ecNumber evidence="3 12">2.1.1.193</ecNumber>
    </recommendedName>
</protein>
<keyword evidence="6 12" id="KW-0698">rRNA processing</keyword>
<dbReference type="Gene3D" id="3.40.1280.10">
    <property type="match status" value="1"/>
</dbReference>
<dbReference type="PANTHER" id="PTHR30027:SF3">
    <property type="entry name" value="16S RRNA (URACIL(1498)-N(3))-METHYLTRANSFERASE"/>
    <property type="match status" value="1"/>
</dbReference>
<dbReference type="PANTHER" id="PTHR30027">
    <property type="entry name" value="RIBOSOMAL RNA SMALL SUBUNIT METHYLTRANSFERASE E"/>
    <property type="match status" value="1"/>
</dbReference>
<feature type="domain" description="Ribosomal RNA small subunit methyltransferase E methyltransferase" evidence="13">
    <location>
        <begin position="63"/>
        <end position="223"/>
    </location>
</feature>
<sequence length="226" mass="26092">MHRFFVSKKNGDYFDLDDAVLKHIKVTRLEQEHFLCNFEKVFYECELVGKQAKILQKLTIDHEFKNEVILIAPVIKMSRYEWLLEKAVELGVTQIVPLDSRYTNGTLLKFDIPKKTNRHQEIIKNAAEQSFRNVIPTYSAPIKFKDIFTTYASKKIYLAYEGQTTAYEVNSLLTNSVLIVGPEGGFATDEIKFAQTFANVEIISLGRRILRAETACLYMLSQIKEH</sequence>
<dbReference type="InterPro" id="IPR006700">
    <property type="entry name" value="RsmE"/>
</dbReference>
<evidence type="ECO:0000313" key="15">
    <source>
        <dbReference type="Proteomes" id="UP000290876"/>
    </source>
</evidence>
<evidence type="ECO:0000256" key="6">
    <source>
        <dbReference type="ARBA" id="ARBA00022552"/>
    </source>
</evidence>
<evidence type="ECO:0000256" key="9">
    <source>
        <dbReference type="ARBA" id="ARBA00022691"/>
    </source>
</evidence>
<dbReference type="NCBIfam" id="NF008701">
    <property type="entry name" value="PRK11713.5-5"/>
    <property type="match status" value="1"/>
</dbReference>
<dbReference type="EC" id="2.1.1.193" evidence="3 12"/>
<dbReference type="InterPro" id="IPR046886">
    <property type="entry name" value="RsmE_MTase_dom"/>
</dbReference>
<dbReference type="InterPro" id="IPR029028">
    <property type="entry name" value="Alpha/beta_knot_MTases"/>
</dbReference>
<dbReference type="GO" id="GO:0070475">
    <property type="term" value="P:rRNA base methylation"/>
    <property type="evidence" value="ECO:0007669"/>
    <property type="project" value="TreeGrafter"/>
</dbReference>
<keyword evidence="9 12" id="KW-0949">S-adenosyl-L-methionine</keyword>
<evidence type="ECO:0000256" key="8">
    <source>
        <dbReference type="ARBA" id="ARBA00022679"/>
    </source>
</evidence>
<name>A0A449B9F4_9BACT</name>
<comment type="subcellular location">
    <subcellularLocation>
        <location evidence="1 12">Cytoplasm</location>
    </subcellularLocation>
</comment>
<evidence type="ECO:0000256" key="7">
    <source>
        <dbReference type="ARBA" id="ARBA00022603"/>
    </source>
</evidence>
<organism evidence="14 15">
    <name type="scientific">Mycoplasmopsis columbinasalis</name>
    <dbReference type="NCBI Taxonomy" id="114880"/>
    <lineage>
        <taxon>Bacteria</taxon>
        <taxon>Bacillati</taxon>
        <taxon>Mycoplasmatota</taxon>
        <taxon>Mycoplasmoidales</taxon>
        <taxon>Metamycoplasmataceae</taxon>
        <taxon>Mycoplasmopsis</taxon>
    </lineage>
</organism>
<dbReference type="CDD" id="cd18084">
    <property type="entry name" value="RsmE-like"/>
    <property type="match status" value="1"/>
</dbReference>
<evidence type="ECO:0000256" key="5">
    <source>
        <dbReference type="ARBA" id="ARBA00022490"/>
    </source>
</evidence>
<dbReference type="EMBL" id="LR215043">
    <property type="protein sequence ID" value="VEU77818.1"/>
    <property type="molecule type" value="Genomic_DNA"/>
</dbReference>
<dbReference type="InterPro" id="IPR029026">
    <property type="entry name" value="tRNA_m1G_MTases_N"/>
</dbReference>
<accession>A0A449B9F4</accession>
<dbReference type="RefSeq" id="WP_129622683.1">
    <property type="nucleotide sequence ID" value="NZ_LR215043.1"/>
</dbReference>
<reference evidence="14 15" key="1">
    <citation type="submission" date="2019-01" db="EMBL/GenBank/DDBJ databases">
        <authorList>
            <consortium name="Pathogen Informatics"/>
        </authorList>
    </citation>
    <scope>NUCLEOTIDE SEQUENCE [LARGE SCALE GENOMIC DNA]</scope>
    <source>
        <strain evidence="14 15">NCTC10184</strain>
    </source>
</reference>
<keyword evidence="7 12" id="KW-0489">Methyltransferase</keyword>
<dbReference type="PIRSF" id="PIRSF015601">
    <property type="entry name" value="MTase_slr0722"/>
    <property type="match status" value="1"/>
</dbReference>
<dbReference type="NCBIfam" id="TIGR00046">
    <property type="entry name" value="RsmE family RNA methyltransferase"/>
    <property type="match status" value="1"/>
</dbReference>
<keyword evidence="8 12" id="KW-0808">Transferase</keyword>
<dbReference type="Proteomes" id="UP000290876">
    <property type="component" value="Chromosome"/>
</dbReference>
<keyword evidence="15" id="KW-1185">Reference proteome</keyword>
<evidence type="ECO:0000256" key="1">
    <source>
        <dbReference type="ARBA" id="ARBA00004496"/>
    </source>
</evidence>